<gene>
    <name evidence="1" type="ORF">ESB13_00760</name>
</gene>
<protein>
    <submittedName>
        <fullName evidence="1">HEAT repeat domain-containing protein</fullName>
    </submittedName>
</protein>
<accession>A0A4Q1D984</accession>
<dbReference type="RefSeq" id="WP_129001140.1">
    <property type="nucleotide sequence ID" value="NZ_SDHZ01000001.1"/>
</dbReference>
<evidence type="ECO:0000313" key="2">
    <source>
        <dbReference type="Proteomes" id="UP000290545"/>
    </source>
</evidence>
<dbReference type="AlphaFoldDB" id="A0A4Q1D984"/>
<dbReference type="Gene3D" id="1.10.1240.70">
    <property type="match status" value="1"/>
</dbReference>
<comment type="caution">
    <text evidence="1">The sequence shown here is derived from an EMBL/GenBank/DDBJ whole genome shotgun (WGS) entry which is preliminary data.</text>
</comment>
<keyword evidence="2" id="KW-1185">Reference proteome</keyword>
<dbReference type="SUPFAM" id="SSF48371">
    <property type="entry name" value="ARM repeat"/>
    <property type="match status" value="1"/>
</dbReference>
<dbReference type="OrthoDB" id="9797162at2"/>
<dbReference type="InterPro" id="IPR016024">
    <property type="entry name" value="ARM-type_fold"/>
</dbReference>
<dbReference type="EMBL" id="SDHZ01000001">
    <property type="protein sequence ID" value="RXK85388.1"/>
    <property type="molecule type" value="Genomic_DNA"/>
</dbReference>
<sequence length="201" mass="22681">MQEQFNHLLSTVHGFKAIESEALKITSSHSIAASEQLAEACLQSEHYQIRSLGVFILGFIAGAQTPVLSTLKKVSLDESWQVQEILAKAFDQYCKDTGYEQSLPAIKSWLGDKNANVCRAVVEGLRIWTGRPYFKAHPLVAIQLISKHKAHESEYLRKSVGNALRDIGKKHKALVEAEVATWDRSDKRINFTYKLVVKNWE</sequence>
<reference evidence="1 2" key="1">
    <citation type="submission" date="2019-01" db="EMBL/GenBank/DDBJ databases">
        <title>Filimonas sp. strain TTM-71.</title>
        <authorList>
            <person name="Chen W.-M."/>
        </authorList>
    </citation>
    <scope>NUCLEOTIDE SEQUENCE [LARGE SCALE GENOMIC DNA]</scope>
    <source>
        <strain evidence="1 2">TTM-71</strain>
    </source>
</reference>
<organism evidence="1 2">
    <name type="scientific">Filimonas effusa</name>
    <dbReference type="NCBI Taxonomy" id="2508721"/>
    <lineage>
        <taxon>Bacteria</taxon>
        <taxon>Pseudomonadati</taxon>
        <taxon>Bacteroidota</taxon>
        <taxon>Chitinophagia</taxon>
        <taxon>Chitinophagales</taxon>
        <taxon>Chitinophagaceae</taxon>
        <taxon>Filimonas</taxon>
    </lineage>
</organism>
<dbReference type="Proteomes" id="UP000290545">
    <property type="component" value="Unassembled WGS sequence"/>
</dbReference>
<dbReference type="Gene3D" id="1.25.40.290">
    <property type="entry name" value="ARM repeat domains"/>
    <property type="match status" value="1"/>
</dbReference>
<dbReference type="InterPro" id="IPR014825">
    <property type="entry name" value="DNA_alkylation"/>
</dbReference>
<name>A0A4Q1D984_9BACT</name>
<dbReference type="Pfam" id="PF08713">
    <property type="entry name" value="DNA_alkylation"/>
    <property type="match status" value="1"/>
</dbReference>
<evidence type="ECO:0000313" key="1">
    <source>
        <dbReference type="EMBL" id="RXK85388.1"/>
    </source>
</evidence>
<proteinExistence type="predicted"/>